<feature type="transmembrane region" description="Helical" evidence="1">
    <location>
        <begin position="63"/>
        <end position="86"/>
    </location>
</feature>
<protein>
    <submittedName>
        <fullName evidence="3">DUF4328 domain-containing protein</fullName>
    </submittedName>
</protein>
<reference evidence="3" key="1">
    <citation type="submission" date="2020-10" db="EMBL/GenBank/DDBJ databases">
        <authorList>
            <person name="Lu T."/>
            <person name="Wang Q."/>
            <person name="Han X."/>
        </authorList>
    </citation>
    <scope>NUCLEOTIDE SEQUENCE</scope>
    <source>
        <strain evidence="3">WQ 117</strain>
    </source>
</reference>
<accession>A0A8J7K311</accession>
<dbReference type="Proteomes" id="UP000608754">
    <property type="component" value="Unassembled WGS sequence"/>
</dbReference>
<keyword evidence="1" id="KW-0812">Transmembrane</keyword>
<dbReference type="AlphaFoldDB" id="A0A8J7K311"/>
<feature type="domain" description="DUF4328" evidence="2">
    <location>
        <begin position="58"/>
        <end position="209"/>
    </location>
</feature>
<dbReference type="EMBL" id="JADGIK010000001">
    <property type="protein sequence ID" value="MBF0596018.1"/>
    <property type="molecule type" value="Genomic_DNA"/>
</dbReference>
<keyword evidence="4" id="KW-1185">Reference proteome</keyword>
<feature type="transmembrane region" description="Helical" evidence="1">
    <location>
        <begin position="189"/>
        <end position="209"/>
    </location>
</feature>
<dbReference type="Pfam" id="PF14219">
    <property type="entry name" value="DUF4328"/>
    <property type="match status" value="1"/>
</dbReference>
<proteinExistence type="predicted"/>
<keyword evidence="1" id="KW-0472">Membrane</keyword>
<evidence type="ECO:0000313" key="3">
    <source>
        <dbReference type="EMBL" id="MBF0596018.1"/>
    </source>
</evidence>
<feature type="transmembrane region" description="Helical" evidence="1">
    <location>
        <begin position="150"/>
        <end position="169"/>
    </location>
</feature>
<dbReference type="RefSeq" id="WP_194181550.1">
    <property type="nucleotide sequence ID" value="NZ_JADGIK010000001.1"/>
</dbReference>
<evidence type="ECO:0000313" key="4">
    <source>
        <dbReference type="Proteomes" id="UP000608754"/>
    </source>
</evidence>
<feature type="transmembrane region" description="Helical" evidence="1">
    <location>
        <begin position="21"/>
        <end position="43"/>
    </location>
</feature>
<evidence type="ECO:0000259" key="2">
    <source>
        <dbReference type="Pfam" id="PF14219"/>
    </source>
</evidence>
<comment type="caution">
    <text evidence="3">The sequence shown here is derived from an EMBL/GenBank/DDBJ whole genome shotgun (WGS) entry which is preliminary data.</text>
</comment>
<keyword evidence="1" id="KW-1133">Transmembrane helix</keyword>
<dbReference type="InterPro" id="IPR025565">
    <property type="entry name" value="DUF4328"/>
</dbReference>
<gene>
    <name evidence="3" type="ORF">IM532_00830</name>
</gene>
<organism evidence="3 4">
    <name type="scientific">Faecalibacter rhinopitheci</name>
    <dbReference type="NCBI Taxonomy" id="2779678"/>
    <lineage>
        <taxon>Bacteria</taxon>
        <taxon>Pseudomonadati</taxon>
        <taxon>Bacteroidota</taxon>
        <taxon>Flavobacteriia</taxon>
        <taxon>Flavobacteriales</taxon>
        <taxon>Weeksellaceae</taxon>
        <taxon>Faecalibacter</taxon>
    </lineage>
</organism>
<sequence length="234" mass="27402">MILEEKDYSKLISNGDRKRNVLYSFYALIGMLIINLLVAAYYYFKLVRFDEGLIDNLETLELIYIIINLLQVGVYISTIVFFVLWFKRAYANLDRMGVYIENKVYMAFWGFVIPLVNLSKPLKIAKEMEYKYDSLVEELDPNHKQNLNSYAIILAWFILYWVTNIYSRITYKTDFETTTEMIQYHLLDMIGFGINLVSAVVTVFLIKLIGNSEAKLETLAELELLNKEKLDEVA</sequence>
<evidence type="ECO:0000256" key="1">
    <source>
        <dbReference type="SAM" id="Phobius"/>
    </source>
</evidence>
<name>A0A8J7K311_9FLAO</name>